<keyword evidence="2" id="KW-0472">Membrane</keyword>
<comment type="similarity">
    <text evidence="1">Belongs to the EamA transporter family.</text>
</comment>
<feature type="transmembrane region" description="Helical" evidence="2">
    <location>
        <begin position="29"/>
        <end position="47"/>
    </location>
</feature>
<keyword evidence="2" id="KW-1133">Transmembrane helix</keyword>
<evidence type="ECO:0000259" key="3">
    <source>
        <dbReference type="Pfam" id="PF00892"/>
    </source>
</evidence>
<evidence type="ECO:0000313" key="4">
    <source>
        <dbReference type="EMBL" id="CAC9933979.1"/>
    </source>
</evidence>
<evidence type="ECO:0000256" key="2">
    <source>
        <dbReference type="SAM" id="Phobius"/>
    </source>
</evidence>
<feature type="transmembrane region" description="Helical" evidence="2">
    <location>
        <begin position="67"/>
        <end position="85"/>
    </location>
</feature>
<feature type="transmembrane region" description="Helical" evidence="2">
    <location>
        <begin position="145"/>
        <end position="164"/>
    </location>
</feature>
<dbReference type="InterPro" id="IPR037185">
    <property type="entry name" value="EmrE-like"/>
</dbReference>
<accession>A0A6V6Y7T1</accession>
<dbReference type="AlphaFoldDB" id="A0A6V6Y7T1"/>
<sequence length="315" mass="34928">MNLIYVFVAAFLFSSMEVAIKLTGGAFHPVQLNLIRFFVAALILFPISERELKKTHYKINGKDYIHFALSGFLCIVVSMTFYTLSVSFLDAHVAGILFCSNTFFSMILAHFFTSEKISRRTFYSVLLSFAGFLILVNPLHFKGSFLGVIIISISALTFSLYALVGKILYKDKPFKAPTITSHSFFFGVAELLILIGLSHTAPAATFLNSIGLDLFIDIPIFTGINRDNILILLYICIFVTGIGFASHFFAVEKNPVSISSLVFAVKPVLSPIMAAIFLGDIIYPHEVVGIVMISVASSFIFMEQSVKEKRVKAHL</sequence>
<dbReference type="GO" id="GO:0016020">
    <property type="term" value="C:membrane"/>
    <property type="evidence" value="ECO:0007669"/>
    <property type="project" value="InterPro"/>
</dbReference>
<dbReference type="Proteomes" id="UP000586454">
    <property type="component" value="Unassembled WGS sequence"/>
</dbReference>
<name>A0A6V6Y7T1_9FIRM</name>
<reference evidence="4 5" key="1">
    <citation type="submission" date="2020-06" db="EMBL/GenBank/DDBJ databases">
        <authorList>
            <person name="Criscuolo A."/>
        </authorList>
    </citation>
    <scope>NUCLEOTIDE SEQUENCE [LARGE SCALE GENOMIC DNA]</scope>
    <source>
        <strain evidence="4">1804121828</strain>
    </source>
</reference>
<feature type="transmembrane region" description="Helical" evidence="2">
    <location>
        <begin position="121"/>
        <end position="139"/>
    </location>
</feature>
<feature type="transmembrane region" description="Helical" evidence="2">
    <location>
        <begin position="91"/>
        <end position="109"/>
    </location>
</feature>
<evidence type="ECO:0000313" key="5">
    <source>
        <dbReference type="Proteomes" id="UP000586454"/>
    </source>
</evidence>
<dbReference type="RefSeq" id="WP_180500434.1">
    <property type="nucleotide sequence ID" value="NZ_CAIJCS010000022.1"/>
</dbReference>
<keyword evidence="5" id="KW-1185">Reference proteome</keyword>
<feature type="domain" description="EamA" evidence="3">
    <location>
        <begin position="3"/>
        <end position="136"/>
    </location>
</feature>
<feature type="transmembrane region" description="Helical" evidence="2">
    <location>
        <begin position="283"/>
        <end position="302"/>
    </location>
</feature>
<feature type="transmembrane region" description="Helical" evidence="2">
    <location>
        <begin position="258"/>
        <end position="277"/>
    </location>
</feature>
<protein>
    <submittedName>
        <fullName evidence="4">Putative membrane protein</fullName>
    </submittedName>
</protein>
<keyword evidence="2" id="KW-0812">Transmembrane</keyword>
<dbReference type="EMBL" id="CAIJCS010000022">
    <property type="protein sequence ID" value="CAC9933979.1"/>
    <property type="molecule type" value="Genomic_DNA"/>
</dbReference>
<gene>
    <name evidence="4" type="ORF">PEPNEM18_01322</name>
</gene>
<organism evidence="4 5">
    <name type="scientific">Aedoeadaptatus nemausensis</name>
    <dbReference type="NCBI Taxonomy" id="2582829"/>
    <lineage>
        <taxon>Bacteria</taxon>
        <taxon>Bacillati</taxon>
        <taxon>Bacillota</taxon>
        <taxon>Tissierellia</taxon>
        <taxon>Tissierellales</taxon>
        <taxon>Peptoniphilaceae</taxon>
        <taxon>Aedoeadaptatus</taxon>
    </lineage>
</organism>
<feature type="domain" description="EamA" evidence="3">
    <location>
        <begin position="146"/>
        <end position="301"/>
    </location>
</feature>
<feature type="transmembrane region" description="Helical" evidence="2">
    <location>
        <begin position="184"/>
        <end position="209"/>
    </location>
</feature>
<proteinExistence type="inferred from homology"/>
<comment type="caution">
    <text evidence="4">The sequence shown here is derived from an EMBL/GenBank/DDBJ whole genome shotgun (WGS) entry which is preliminary data.</text>
</comment>
<feature type="transmembrane region" description="Helical" evidence="2">
    <location>
        <begin position="229"/>
        <end position="251"/>
    </location>
</feature>
<dbReference type="SUPFAM" id="SSF103481">
    <property type="entry name" value="Multidrug resistance efflux transporter EmrE"/>
    <property type="match status" value="2"/>
</dbReference>
<dbReference type="Pfam" id="PF00892">
    <property type="entry name" value="EamA"/>
    <property type="match status" value="2"/>
</dbReference>
<dbReference type="PANTHER" id="PTHR22911">
    <property type="entry name" value="ACYL-MALONYL CONDENSING ENZYME-RELATED"/>
    <property type="match status" value="1"/>
</dbReference>
<evidence type="ECO:0000256" key="1">
    <source>
        <dbReference type="ARBA" id="ARBA00007362"/>
    </source>
</evidence>
<dbReference type="InterPro" id="IPR000620">
    <property type="entry name" value="EamA_dom"/>
</dbReference>